<dbReference type="Pfam" id="PF01464">
    <property type="entry name" value="SLT"/>
    <property type="match status" value="1"/>
</dbReference>
<dbReference type="OrthoDB" id="9815002at2"/>
<dbReference type="CDD" id="cd00254">
    <property type="entry name" value="LT-like"/>
    <property type="match status" value="1"/>
</dbReference>
<dbReference type="InterPro" id="IPR023346">
    <property type="entry name" value="Lysozyme-like_dom_sf"/>
</dbReference>
<feature type="domain" description="Transglycosylase SLT" evidence="1">
    <location>
        <begin position="76"/>
        <end position="158"/>
    </location>
</feature>
<dbReference type="Proteomes" id="UP000184334">
    <property type="component" value="Unassembled WGS sequence"/>
</dbReference>
<dbReference type="SUPFAM" id="SSF53955">
    <property type="entry name" value="Lysozyme-like"/>
    <property type="match status" value="1"/>
</dbReference>
<evidence type="ECO:0000259" key="1">
    <source>
        <dbReference type="Pfam" id="PF01464"/>
    </source>
</evidence>
<dbReference type="Gene3D" id="1.10.530.10">
    <property type="match status" value="1"/>
</dbReference>
<proteinExistence type="predicted"/>
<sequence>MKRFFFLVFLIISIISFSQKLDIYNKIFYKPGLHMELYTDSMFLNFEYILLSKYSYINSSELLNYVWSQDRKLIGGQMYVESSYYTHAISSSHAIGLLQLKPIVAQDFGIDNLFNPIDNVTGASAYHSYLYKILQSEKSQIAAYYQGPTSVLKNGINSSGLNYYRKVKKAQKNYKNTKIYSPFLIGVQGAVSQSFFELNSYSGLAYKDFEFYSTQNISFIKNNNSTEFNKINLNFGLMYMPKSSLSIGSTYGTDLNFYLRIGYPWSQNIISLKNLNDLDSYYLNIEAKNGLWLKIFVDNVFQINTGFSVYDIKFGIIFNSNYRIGIYMSL</sequence>
<accession>A0A1M4VNG3</accession>
<reference evidence="2" key="1">
    <citation type="submission" date="2016-11" db="EMBL/GenBank/DDBJ databases">
        <authorList>
            <person name="Varghese N."/>
            <person name="Submissions S."/>
        </authorList>
    </citation>
    <scope>NUCLEOTIDE SEQUENCE [LARGE SCALE GENOMIC DNA]</scope>
    <source>
        <strain evidence="2">DSM 16785</strain>
    </source>
</reference>
<dbReference type="InterPro" id="IPR008258">
    <property type="entry name" value="Transglycosylase_SLT_dom_1"/>
</dbReference>
<evidence type="ECO:0000313" key="3">
    <source>
        <dbReference type="Proteomes" id="UP000184334"/>
    </source>
</evidence>
<dbReference type="AlphaFoldDB" id="A0A1M4VNG3"/>
<gene>
    <name evidence="2" type="ORF">SAMN02745164_00964</name>
</gene>
<dbReference type="STRING" id="1122195.SAMN02745164_00964"/>
<dbReference type="RefSeq" id="WP_072863996.1">
    <property type="nucleotide sequence ID" value="NZ_FQUI01000012.1"/>
</dbReference>
<name>A0A1M4VNG3_MARH1</name>
<comment type="caution">
    <text evidence="2">The sequence shown here is derived from an EMBL/GenBank/DDBJ whole genome shotgun (WGS) entry which is preliminary data.</text>
</comment>
<protein>
    <submittedName>
        <fullName evidence="2">Transglycosylase SLT domain-containing protein</fullName>
    </submittedName>
</protein>
<evidence type="ECO:0000313" key="2">
    <source>
        <dbReference type="EMBL" id="SHE70387.1"/>
    </source>
</evidence>
<keyword evidence="3" id="KW-1185">Reference proteome</keyword>
<organism evidence="2 3">
    <name type="scientific">Marinitoga hydrogenitolerans (strain DSM 16785 / JCM 12826 / AT1271)</name>
    <dbReference type="NCBI Taxonomy" id="1122195"/>
    <lineage>
        <taxon>Bacteria</taxon>
        <taxon>Thermotogati</taxon>
        <taxon>Thermotogota</taxon>
        <taxon>Thermotogae</taxon>
        <taxon>Petrotogales</taxon>
        <taxon>Petrotogaceae</taxon>
        <taxon>Marinitoga</taxon>
    </lineage>
</organism>
<dbReference type="EMBL" id="FQUI01000012">
    <property type="protein sequence ID" value="SHE70387.1"/>
    <property type="molecule type" value="Genomic_DNA"/>
</dbReference>